<dbReference type="PANTHER" id="PTHR43245">
    <property type="entry name" value="BIFUNCTIONAL POLYMYXIN RESISTANCE PROTEIN ARNA"/>
    <property type="match status" value="1"/>
</dbReference>
<dbReference type="Gene3D" id="3.40.50.720">
    <property type="entry name" value="NAD(P)-binding Rossmann-like Domain"/>
    <property type="match status" value="1"/>
</dbReference>
<dbReference type="Proteomes" id="UP000598996">
    <property type="component" value="Unassembled WGS sequence"/>
</dbReference>
<dbReference type="InterPro" id="IPR001509">
    <property type="entry name" value="Epimerase_deHydtase"/>
</dbReference>
<name>A0ABS1W5D9_9ACTN</name>
<evidence type="ECO:0000259" key="1">
    <source>
        <dbReference type="Pfam" id="PF01370"/>
    </source>
</evidence>
<keyword evidence="3" id="KW-1185">Reference proteome</keyword>
<dbReference type="PANTHER" id="PTHR43245:SF13">
    <property type="entry name" value="UDP-D-APIOSE_UDP-D-XYLOSE SYNTHASE 2"/>
    <property type="match status" value="1"/>
</dbReference>
<proteinExistence type="predicted"/>
<dbReference type="Pfam" id="PF01370">
    <property type="entry name" value="Epimerase"/>
    <property type="match status" value="1"/>
</dbReference>
<evidence type="ECO:0000313" key="2">
    <source>
        <dbReference type="EMBL" id="MBL7261912.1"/>
    </source>
</evidence>
<dbReference type="RefSeq" id="WP_203078469.1">
    <property type="nucleotide sequence ID" value="NZ_JAENHO010000024.1"/>
</dbReference>
<dbReference type="InterPro" id="IPR050177">
    <property type="entry name" value="Lipid_A_modif_metabolic_enz"/>
</dbReference>
<protein>
    <submittedName>
        <fullName evidence="2">NAD-dependent epimerase/dehydratase family protein</fullName>
    </submittedName>
</protein>
<gene>
    <name evidence="2" type="ORF">JKJ07_47345</name>
</gene>
<sequence>MRVLLLGGTGFVGRAVTDLLDEPTLFNRGTDDNLFPGVERRRGDRETGDYASLATGEWDAVVDTTAYYPWQVRQAMDALGDRVGRYLFVSSHAVFAGAGPDLRPADYDAAPPLTNDNYGPAKVACEQEVVARFGARATIVRPVKVAGPHDNQNGLTDWVRAAVRGGRFELPGDPAQPVQLVDSRDLARLVLSLLTDDRGGAHTAAGPSTDLAGLMALCAAAAGTEVEIVPVAEESYFPLVKPRELWDTQNRSPAEGQTVTLLETTVRDVLSWIAGSSTGLSKSHGS</sequence>
<feature type="domain" description="NAD-dependent epimerase/dehydratase" evidence="1">
    <location>
        <begin position="62"/>
        <end position="200"/>
    </location>
</feature>
<dbReference type="InterPro" id="IPR036291">
    <property type="entry name" value="NAD(P)-bd_dom_sf"/>
</dbReference>
<dbReference type="SUPFAM" id="SSF51735">
    <property type="entry name" value="NAD(P)-binding Rossmann-fold domains"/>
    <property type="match status" value="1"/>
</dbReference>
<dbReference type="EMBL" id="JAENHO010000024">
    <property type="protein sequence ID" value="MBL7261912.1"/>
    <property type="molecule type" value="Genomic_DNA"/>
</dbReference>
<comment type="caution">
    <text evidence="2">The sequence shown here is derived from an EMBL/GenBank/DDBJ whole genome shotgun (WGS) entry which is preliminary data.</text>
</comment>
<accession>A0ABS1W5D9</accession>
<organism evidence="2 3">
    <name type="scientific">Paractinoplanes lichenicola</name>
    <dbReference type="NCBI Taxonomy" id="2802976"/>
    <lineage>
        <taxon>Bacteria</taxon>
        <taxon>Bacillati</taxon>
        <taxon>Actinomycetota</taxon>
        <taxon>Actinomycetes</taxon>
        <taxon>Micromonosporales</taxon>
        <taxon>Micromonosporaceae</taxon>
        <taxon>Paractinoplanes</taxon>
    </lineage>
</organism>
<evidence type="ECO:0000313" key="3">
    <source>
        <dbReference type="Proteomes" id="UP000598996"/>
    </source>
</evidence>
<reference evidence="2 3" key="1">
    <citation type="submission" date="2021-01" db="EMBL/GenBank/DDBJ databases">
        <title>Actinoplanes sp. nov. LDG1-01 isolated from lichen.</title>
        <authorList>
            <person name="Saeng-In P."/>
            <person name="Phongsopitanun W."/>
            <person name="Kanchanasin P."/>
            <person name="Yuki M."/>
            <person name="Kudo T."/>
            <person name="Ohkuma M."/>
            <person name="Tanasupawat S."/>
        </authorList>
    </citation>
    <scope>NUCLEOTIDE SEQUENCE [LARGE SCALE GENOMIC DNA]</scope>
    <source>
        <strain evidence="2 3">LDG1-01</strain>
    </source>
</reference>